<accession>A0A0G1XG43</accession>
<dbReference type="AlphaFoldDB" id="A0A0G1XG43"/>
<evidence type="ECO:0000313" key="2">
    <source>
        <dbReference type="Proteomes" id="UP000034846"/>
    </source>
</evidence>
<gene>
    <name evidence="1" type="ORF">UY72_C0018G0003</name>
</gene>
<dbReference type="Proteomes" id="UP000034846">
    <property type="component" value="Unassembled WGS sequence"/>
</dbReference>
<protein>
    <submittedName>
        <fullName evidence="1">Uncharacterized protein</fullName>
    </submittedName>
</protein>
<organism evidence="1 2">
    <name type="scientific">Candidatus Uhrbacteria bacterium GW2011_GWD2_52_7</name>
    <dbReference type="NCBI Taxonomy" id="1618989"/>
    <lineage>
        <taxon>Bacteria</taxon>
        <taxon>Candidatus Uhriibacteriota</taxon>
    </lineage>
</organism>
<name>A0A0G1XG43_9BACT</name>
<proteinExistence type="predicted"/>
<dbReference type="EMBL" id="LCRD01000018">
    <property type="protein sequence ID" value="KKW30213.1"/>
    <property type="molecule type" value="Genomic_DNA"/>
</dbReference>
<reference evidence="1 2" key="1">
    <citation type="journal article" date="2015" name="Nature">
        <title>rRNA introns, odd ribosomes, and small enigmatic genomes across a large radiation of phyla.</title>
        <authorList>
            <person name="Brown C.T."/>
            <person name="Hug L.A."/>
            <person name="Thomas B.C."/>
            <person name="Sharon I."/>
            <person name="Castelle C.J."/>
            <person name="Singh A."/>
            <person name="Wilkins M.J."/>
            <person name="Williams K.H."/>
            <person name="Banfield J.F."/>
        </authorList>
    </citation>
    <scope>NUCLEOTIDE SEQUENCE [LARGE SCALE GENOMIC DNA]</scope>
</reference>
<evidence type="ECO:0000313" key="1">
    <source>
        <dbReference type="EMBL" id="KKW30213.1"/>
    </source>
</evidence>
<sequence length="133" mass="14431">MPPSVLIVQHATEQEPVVHAFRMNVPGMSLAAEGLEIHAGNVICDSHDRARIADHAMAVIFDSRSSSARRDLLTFVGSVPPKLRPRFVVLTHSDLMVDEWRGTGLRIVDNASALREIIALSEDGHGADDGTLT</sequence>
<comment type="caution">
    <text evidence="1">The sequence shown here is derived from an EMBL/GenBank/DDBJ whole genome shotgun (WGS) entry which is preliminary data.</text>
</comment>